<feature type="transmembrane region" description="Helical" evidence="6">
    <location>
        <begin position="297"/>
        <end position="319"/>
    </location>
</feature>
<feature type="transmembrane region" description="Helical" evidence="6">
    <location>
        <begin position="173"/>
        <end position="195"/>
    </location>
</feature>
<feature type="transmembrane region" description="Helical" evidence="6">
    <location>
        <begin position="215"/>
        <end position="236"/>
    </location>
</feature>
<dbReference type="GO" id="GO:0005886">
    <property type="term" value="C:plasma membrane"/>
    <property type="evidence" value="ECO:0007669"/>
    <property type="project" value="UniProtKB-SubCell"/>
</dbReference>
<dbReference type="GO" id="GO:0055091">
    <property type="term" value="P:phospholipid homeostasis"/>
    <property type="evidence" value="ECO:0007669"/>
    <property type="project" value="TreeGrafter"/>
</dbReference>
<proteinExistence type="predicted"/>
<evidence type="ECO:0000313" key="7">
    <source>
        <dbReference type="EMBL" id="EQD33340.1"/>
    </source>
</evidence>
<feature type="transmembrane region" description="Helical" evidence="6">
    <location>
        <begin position="245"/>
        <end position="263"/>
    </location>
</feature>
<feature type="non-terminal residue" evidence="7">
    <location>
        <position position="1"/>
    </location>
</feature>
<evidence type="ECO:0008006" key="8">
    <source>
        <dbReference type="Google" id="ProtNLM"/>
    </source>
</evidence>
<evidence type="ECO:0000256" key="2">
    <source>
        <dbReference type="ARBA" id="ARBA00022475"/>
    </source>
</evidence>
<dbReference type="PANTHER" id="PTHR34697">
    <property type="entry name" value="PHOSPHATIDYLGLYCEROL LYSYLTRANSFERASE"/>
    <property type="match status" value="1"/>
</dbReference>
<feature type="transmembrane region" description="Helical" evidence="6">
    <location>
        <begin position="6"/>
        <end position="29"/>
    </location>
</feature>
<keyword evidence="2" id="KW-1003">Cell membrane</keyword>
<reference evidence="7" key="2">
    <citation type="journal article" date="2014" name="ISME J.">
        <title>Microbial stratification in low pH oxic and suboxic macroscopic growths along an acid mine drainage.</title>
        <authorList>
            <person name="Mendez-Garcia C."/>
            <person name="Mesa V."/>
            <person name="Sprenger R.R."/>
            <person name="Richter M."/>
            <person name="Diez M.S."/>
            <person name="Solano J."/>
            <person name="Bargiela R."/>
            <person name="Golyshina O.V."/>
            <person name="Manteca A."/>
            <person name="Ramos J.L."/>
            <person name="Gallego J.R."/>
            <person name="Llorente I."/>
            <person name="Martins Dos Santos V.A."/>
            <person name="Jensen O.N."/>
            <person name="Pelaez A.I."/>
            <person name="Sanchez J."/>
            <person name="Ferrer M."/>
        </authorList>
    </citation>
    <scope>NUCLEOTIDE SEQUENCE</scope>
</reference>
<dbReference type="PANTHER" id="PTHR34697:SF2">
    <property type="entry name" value="PHOSPHATIDYLGLYCEROL LYSYLTRANSFERASE"/>
    <property type="match status" value="1"/>
</dbReference>
<comment type="caution">
    <text evidence="7">The sequence shown here is derived from an EMBL/GenBank/DDBJ whole genome shotgun (WGS) entry which is preliminary data.</text>
</comment>
<dbReference type="InterPro" id="IPR051211">
    <property type="entry name" value="PG_lysyltransferase"/>
</dbReference>
<dbReference type="GO" id="GO:0016755">
    <property type="term" value="F:aminoacyltransferase activity"/>
    <property type="evidence" value="ECO:0007669"/>
    <property type="project" value="TreeGrafter"/>
</dbReference>
<protein>
    <recommendedName>
        <fullName evidence="8">Lysylphosphatidylglycerol synthetase family protein</fullName>
    </recommendedName>
</protein>
<feature type="non-terminal residue" evidence="7">
    <location>
        <position position="363"/>
    </location>
</feature>
<name>T0ZTY3_9ZZZZ</name>
<keyword evidence="4 6" id="KW-1133">Transmembrane helix</keyword>
<sequence length="363" mass="38350">AAAALHLQPVLTAAIGGLLLALLAGYLLWACLSRRTIEIRGWALRAPGLALGSGQVLLSMTDLCAAGSVLWWLLPPGTHIGIVPFMGAYAIALTAAILSHVPGGIGVFETVILLTLRGAPVDSILGALLAFRAVYYFAPLLVSTVLFAYQEFNARRANLARARARAAAYVTPAAPQIAGSLVFLAGALLVIAAMLPPLAVRAPLLRWELPPTLTALAALASSLLGAALLLLSRALFRRVRSAYRLTTRLLAAAMVAALLQGLFIEEVPLLALVLLVLALGQYAFYRPTAIMDERFAPAWVAGMCGVLLLAVWVGLLSYHGAPRGDALWWAGAHRGTGRMLRGALLPGLLVIAYLAFNVLRQPP</sequence>
<dbReference type="EMBL" id="AUZX01014083">
    <property type="protein sequence ID" value="EQD33340.1"/>
    <property type="molecule type" value="Genomic_DNA"/>
</dbReference>
<feature type="transmembrane region" description="Helical" evidence="6">
    <location>
        <begin position="339"/>
        <end position="359"/>
    </location>
</feature>
<gene>
    <name evidence="7" type="ORF">B1A_19089</name>
</gene>
<evidence type="ECO:0000256" key="1">
    <source>
        <dbReference type="ARBA" id="ARBA00004651"/>
    </source>
</evidence>
<keyword evidence="3 6" id="KW-0812">Transmembrane</keyword>
<evidence type="ECO:0000256" key="4">
    <source>
        <dbReference type="ARBA" id="ARBA00022989"/>
    </source>
</evidence>
<accession>T0ZTY3</accession>
<organism evidence="7">
    <name type="scientific">mine drainage metagenome</name>
    <dbReference type="NCBI Taxonomy" id="410659"/>
    <lineage>
        <taxon>unclassified sequences</taxon>
        <taxon>metagenomes</taxon>
        <taxon>ecological metagenomes</taxon>
    </lineage>
</organism>
<feature type="transmembrane region" description="Helical" evidence="6">
    <location>
        <begin position="134"/>
        <end position="152"/>
    </location>
</feature>
<feature type="transmembrane region" description="Helical" evidence="6">
    <location>
        <begin position="269"/>
        <end position="285"/>
    </location>
</feature>
<evidence type="ECO:0000256" key="5">
    <source>
        <dbReference type="ARBA" id="ARBA00023136"/>
    </source>
</evidence>
<reference evidence="7" key="1">
    <citation type="submission" date="2013-08" db="EMBL/GenBank/DDBJ databases">
        <authorList>
            <person name="Mendez C."/>
            <person name="Richter M."/>
            <person name="Ferrer M."/>
            <person name="Sanchez J."/>
        </authorList>
    </citation>
    <scope>NUCLEOTIDE SEQUENCE</scope>
</reference>
<dbReference type="AlphaFoldDB" id="T0ZTY3"/>
<comment type="subcellular location">
    <subcellularLocation>
        <location evidence="1">Cell membrane</location>
        <topology evidence="1">Multi-pass membrane protein</topology>
    </subcellularLocation>
</comment>
<evidence type="ECO:0000256" key="3">
    <source>
        <dbReference type="ARBA" id="ARBA00022692"/>
    </source>
</evidence>
<evidence type="ECO:0000256" key="6">
    <source>
        <dbReference type="SAM" id="Phobius"/>
    </source>
</evidence>
<keyword evidence="5 6" id="KW-0472">Membrane</keyword>